<feature type="region of interest" description="Disordered" evidence="5">
    <location>
        <begin position="99"/>
        <end position="129"/>
    </location>
</feature>
<keyword evidence="7" id="KW-1185">Reference proteome</keyword>
<dbReference type="Gene3D" id="3.40.50.300">
    <property type="entry name" value="P-loop containing nucleotide triphosphate hydrolases"/>
    <property type="match status" value="1"/>
</dbReference>
<dbReference type="InterPro" id="IPR059179">
    <property type="entry name" value="MLKL-like_MCAfunc"/>
</dbReference>
<evidence type="ECO:0000256" key="5">
    <source>
        <dbReference type="SAM" id="MobiDB-lite"/>
    </source>
</evidence>
<dbReference type="Gene3D" id="1.25.40.10">
    <property type="entry name" value="Tetratricopeptide repeat domain"/>
    <property type="match status" value="1"/>
</dbReference>
<dbReference type="GeneID" id="5717205"/>
<dbReference type="InParanoid" id="A0A2K3CPB8"/>
<dbReference type="PaxDb" id="3055-EDP04822"/>
<evidence type="ECO:0008006" key="8">
    <source>
        <dbReference type="Google" id="ProtNLM"/>
    </source>
</evidence>
<evidence type="ECO:0000313" key="6">
    <source>
        <dbReference type="EMBL" id="PNW70115.1"/>
    </source>
</evidence>
<dbReference type="SUPFAM" id="SSF48452">
    <property type="entry name" value="TPR-like"/>
    <property type="match status" value="1"/>
</dbReference>
<keyword evidence="2" id="KW-0963">Cytoplasm</keyword>
<dbReference type="KEGG" id="cre:CHLRE_17g706250v5"/>
<feature type="region of interest" description="Disordered" evidence="5">
    <location>
        <begin position="870"/>
        <end position="893"/>
    </location>
</feature>
<dbReference type="RefSeq" id="XP_001691714.2">
    <property type="nucleotide sequence ID" value="XM_001691662.2"/>
</dbReference>
<feature type="compositionally biased region" description="Low complexity" evidence="5">
    <location>
        <begin position="1096"/>
        <end position="1123"/>
    </location>
</feature>
<dbReference type="GO" id="GO:0005871">
    <property type="term" value="C:kinesin complex"/>
    <property type="evidence" value="ECO:0007669"/>
    <property type="project" value="InterPro"/>
</dbReference>
<protein>
    <recommendedName>
        <fullName evidence="8">NB-ARC domain-containing protein</fullName>
    </recommendedName>
</protein>
<dbReference type="PANTHER" id="PTHR45783:SF3">
    <property type="entry name" value="KINESIN LIGHT CHAIN"/>
    <property type="match status" value="1"/>
</dbReference>
<dbReference type="Pfam" id="PF13374">
    <property type="entry name" value="TPR_10"/>
    <property type="match status" value="1"/>
</dbReference>
<dbReference type="Pfam" id="PF13424">
    <property type="entry name" value="TPR_12"/>
    <property type="match status" value="1"/>
</dbReference>
<keyword evidence="4" id="KW-0802">TPR repeat</keyword>
<evidence type="ECO:0000256" key="1">
    <source>
        <dbReference type="ARBA" id="ARBA00004496"/>
    </source>
</evidence>
<accession>A0A2K3CPB8</accession>
<dbReference type="ExpressionAtlas" id="A0A2K3CPB8">
    <property type="expression patterns" value="baseline"/>
</dbReference>
<keyword evidence="3" id="KW-0677">Repeat</keyword>
<dbReference type="GO" id="GO:0007018">
    <property type="term" value="P:microtubule-based movement"/>
    <property type="evidence" value="ECO:0000318"/>
    <property type="project" value="GO_Central"/>
</dbReference>
<dbReference type="InterPro" id="IPR002151">
    <property type="entry name" value="Kinesin_light"/>
</dbReference>
<feature type="region of interest" description="Disordered" evidence="5">
    <location>
        <begin position="538"/>
        <end position="568"/>
    </location>
</feature>
<dbReference type="Proteomes" id="UP000006906">
    <property type="component" value="Chromosome 17"/>
</dbReference>
<dbReference type="InterPro" id="IPR027417">
    <property type="entry name" value="P-loop_NTPase"/>
</dbReference>
<dbReference type="InterPro" id="IPR011990">
    <property type="entry name" value="TPR-like_helical_dom_sf"/>
</dbReference>
<feature type="compositionally biased region" description="Low complexity" evidence="5">
    <location>
        <begin position="546"/>
        <end position="568"/>
    </location>
</feature>
<gene>
    <name evidence="6" type="ORF">CHLRE_17g706250v5</name>
</gene>
<proteinExistence type="predicted"/>
<organism evidence="6 7">
    <name type="scientific">Chlamydomonas reinhardtii</name>
    <name type="common">Chlamydomonas smithii</name>
    <dbReference type="NCBI Taxonomy" id="3055"/>
    <lineage>
        <taxon>Eukaryota</taxon>
        <taxon>Viridiplantae</taxon>
        <taxon>Chlorophyta</taxon>
        <taxon>core chlorophytes</taxon>
        <taxon>Chlorophyceae</taxon>
        <taxon>CS clade</taxon>
        <taxon>Chlamydomonadales</taxon>
        <taxon>Chlamydomonadaceae</taxon>
        <taxon>Chlamydomonas</taxon>
    </lineage>
</organism>
<dbReference type="GO" id="GO:0019894">
    <property type="term" value="F:kinesin binding"/>
    <property type="evidence" value="ECO:0000318"/>
    <property type="project" value="GO_Central"/>
</dbReference>
<feature type="region of interest" description="Disordered" evidence="5">
    <location>
        <begin position="1095"/>
        <end position="1130"/>
    </location>
</feature>
<dbReference type="EMBL" id="CM008978">
    <property type="protein sequence ID" value="PNW70115.1"/>
    <property type="molecule type" value="Genomic_DNA"/>
</dbReference>
<name>A0A2K3CPB8_CHLRE</name>
<dbReference type="Gramene" id="PNW70115">
    <property type="protein sequence ID" value="PNW70115"/>
    <property type="gene ID" value="CHLRE_17g706250v5"/>
</dbReference>
<evidence type="ECO:0000256" key="2">
    <source>
        <dbReference type="ARBA" id="ARBA00022490"/>
    </source>
</evidence>
<dbReference type="PANTHER" id="PTHR45783">
    <property type="entry name" value="KINESIN LIGHT CHAIN"/>
    <property type="match status" value="1"/>
</dbReference>
<evidence type="ECO:0000256" key="4">
    <source>
        <dbReference type="ARBA" id="ARBA00022803"/>
    </source>
</evidence>
<dbReference type="OrthoDB" id="546701at2759"/>
<dbReference type="SUPFAM" id="SSF52540">
    <property type="entry name" value="P-loop containing nucleoside triphosphate hydrolases"/>
    <property type="match status" value="1"/>
</dbReference>
<feature type="compositionally biased region" description="Pro residues" evidence="5">
    <location>
        <begin position="105"/>
        <end position="118"/>
    </location>
</feature>
<evidence type="ECO:0000313" key="7">
    <source>
        <dbReference type="Proteomes" id="UP000006906"/>
    </source>
</evidence>
<dbReference type="CDD" id="cd21037">
    <property type="entry name" value="MLKL_NTD"/>
    <property type="match status" value="1"/>
</dbReference>
<evidence type="ECO:0000256" key="3">
    <source>
        <dbReference type="ARBA" id="ARBA00022737"/>
    </source>
</evidence>
<sequence>MGSGCSTSVAKPIQPRWVAPVLPLAAWPFEDVQAWFLTLPPSLHKYAPRLACDTGAIVVLWSDTLLAKAGVADEFDRERLLTYRNLLAAQQATAAAATADAPPVCTAPPPPPPPPPATEPAAGVPVPSAPRSGVIDAHLSIQVTHTQQGAAAAATTAAGAPPPPLRPAAEATAGVAVGGSGIKQGTEVVPSGSAGAPPPPGPKPNAAMREKLMSALRVGVSVGIKLLENVGPVLPIPGPTAAAVLQKVLEAADQALVNADNVAALRDRAVAFMDLCVEYSGTLGSKGVYKRTVSRFTEHLEDILAFCTEYRSRGVVLKVLRGGSDRQRHEDLCAALGELTEEVVLVVGVDTNSQVDEAVKLLRRQAAYMDRSEAVAAQVCALGGVEAVAADPAKLSAVMTSLDSGQALTLTVVSQLIAAAAEAGPHQQIRQPDLRVFWRAQYGKEAEVPWVVFWSDFPHVMEIAAEQRAALQAAIATQEARKALQAALELDGNPARVSVYDLRMAFRGDSDLLEEVVGLLGAAAASALGGGGGLPAAGGSEGGGTSTAPADGAEAGAAAPQPAAASSTAATGGSAATAAAAASTAATAAASAAFRCQLPSKDPNYTGRDAEAEQLAGVLAAPGAQALLLVAPGGYGKSCLAVDVGWRLVAARRVPAGALWVDLREASSASEVTSRFLAAAGVDKEEQLMPRLQQAVAAAAAAGGEDGGGGGGDEGGGGAGAALLLVVDNAEDPLNCDGGRAKLNELLGKLLLLTTPGGGGGGGGSGAGAAKVLITTRPTQASAPLALPPSCSAAGVTLHTHVVGEMDPAAAAGLLSATCSDLTPEEVQRLCAACCYVPLVLRTAGEALAAGRTTVEELLQHAAAHGGGSGGAGGAGGAAGGGGEGGGGGDGGGAAAGNTRGQLALVLGCISRRQQQAIAQLSIFPSGFDDEAAGVVLYGGGGSGGGSSGGGAAAAAQQARPVLRLLYRAGLLSYNSARHQYVMHMAVRRAAGELAAAACPAWLRDAEARYGTHVAGCVSQYEQMYGRAAEWRVAMAMTRDAQTDITNMLKLGPVTSGALGRVVSSSTLDLLNALNMLRPLNALLGTAIEVLAAEQSSSSSSSSSSSNSSSSSSTGKAESATAPGSGGGAGEAAQQAAAKAAADAADAASALVGLLLLHAWSHYLLHQFAKGEKVARRALQAAERGLGKEHPTTLTVLFVLASCIKDQYRFEEAEPLLQRCLDTRESVLGQAHADVCSSLLYLAACIDTAGRPDDAEPLYARCLDLQGRVQGAEHPETLRTMFWLAYCYHKLDRDAEGEALATRCLEIQQRVLGPEHPDIESTKSVLSCCRS</sequence>
<dbReference type="STRING" id="3055.A0A2K3CPB8"/>
<comment type="subcellular location">
    <subcellularLocation>
        <location evidence="1">Cytoplasm</location>
    </subcellularLocation>
</comment>
<dbReference type="GO" id="GO:0005737">
    <property type="term" value="C:cytoplasm"/>
    <property type="evidence" value="ECO:0000318"/>
    <property type="project" value="GO_Central"/>
</dbReference>
<reference evidence="6 7" key="1">
    <citation type="journal article" date="2007" name="Science">
        <title>The Chlamydomonas genome reveals the evolution of key animal and plant functions.</title>
        <authorList>
            <person name="Merchant S.S."/>
            <person name="Prochnik S.E."/>
            <person name="Vallon O."/>
            <person name="Harris E.H."/>
            <person name="Karpowicz S.J."/>
            <person name="Witman G.B."/>
            <person name="Terry A."/>
            <person name="Salamov A."/>
            <person name="Fritz-Laylin L.K."/>
            <person name="Marechal-Drouard L."/>
            <person name="Marshall W.F."/>
            <person name="Qu L.H."/>
            <person name="Nelson D.R."/>
            <person name="Sanderfoot A.A."/>
            <person name="Spalding M.H."/>
            <person name="Kapitonov V.V."/>
            <person name="Ren Q."/>
            <person name="Ferris P."/>
            <person name="Lindquist E."/>
            <person name="Shapiro H."/>
            <person name="Lucas S.M."/>
            <person name="Grimwood J."/>
            <person name="Schmutz J."/>
            <person name="Cardol P."/>
            <person name="Cerutti H."/>
            <person name="Chanfreau G."/>
            <person name="Chen C.L."/>
            <person name="Cognat V."/>
            <person name="Croft M.T."/>
            <person name="Dent R."/>
            <person name="Dutcher S."/>
            <person name="Fernandez E."/>
            <person name="Fukuzawa H."/>
            <person name="Gonzalez-Ballester D."/>
            <person name="Gonzalez-Halphen D."/>
            <person name="Hallmann A."/>
            <person name="Hanikenne M."/>
            <person name="Hippler M."/>
            <person name="Inwood W."/>
            <person name="Jabbari K."/>
            <person name="Kalanon M."/>
            <person name="Kuras R."/>
            <person name="Lefebvre P.A."/>
            <person name="Lemaire S.D."/>
            <person name="Lobanov A.V."/>
            <person name="Lohr M."/>
            <person name="Manuell A."/>
            <person name="Meier I."/>
            <person name="Mets L."/>
            <person name="Mittag M."/>
            <person name="Mittelmeier T."/>
            <person name="Moroney J.V."/>
            <person name="Moseley J."/>
            <person name="Napoli C."/>
            <person name="Nedelcu A.M."/>
            <person name="Niyogi K."/>
            <person name="Novoselov S.V."/>
            <person name="Paulsen I.T."/>
            <person name="Pazour G."/>
            <person name="Purton S."/>
            <person name="Ral J.P."/>
            <person name="Riano-Pachon D.M."/>
            <person name="Riekhof W."/>
            <person name="Rymarquis L."/>
            <person name="Schroda M."/>
            <person name="Stern D."/>
            <person name="Umen J."/>
            <person name="Willows R."/>
            <person name="Wilson N."/>
            <person name="Zimmer S.L."/>
            <person name="Allmer J."/>
            <person name="Balk J."/>
            <person name="Bisova K."/>
            <person name="Chen C.J."/>
            <person name="Elias M."/>
            <person name="Gendler K."/>
            <person name="Hauser C."/>
            <person name="Lamb M.R."/>
            <person name="Ledford H."/>
            <person name="Long J.C."/>
            <person name="Minagawa J."/>
            <person name="Page M.D."/>
            <person name="Pan J."/>
            <person name="Pootakham W."/>
            <person name="Roje S."/>
            <person name="Rose A."/>
            <person name="Stahlberg E."/>
            <person name="Terauchi A.M."/>
            <person name="Yang P."/>
            <person name="Ball S."/>
            <person name="Bowler C."/>
            <person name="Dieckmann C.L."/>
            <person name="Gladyshev V.N."/>
            <person name="Green P."/>
            <person name="Jorgensen R."/>
            <person name="Mayfield S."/>
            <person name="Mueller-Roeber B."/>
            <person name="Rajamani S."/>
            <person name="Sayre R.T."/>
            <person name="Brokstein P."/>
            <person name="Dubchak I."/>
            <person name="Goodstein D."/>
            <person name="Hornick L."/>
            <person name="Huang Y.W."/>
            <person name="Jhaveri J."/>
            <person name="Luo Y."/>
            <person name="Martinez D."/>
            <person name="Ngau W.C."/>
            <person name="Otillar B."/>
            <person name="Poliakov A."/>
            <person name="Porter A."/>
            <person name="Szajkowski L."/>
            <person name="Werner G."/>
            <person name="Zhou K."/>
            <person name="Grigoriev I.V."/>
            <person name="Rokhsar D.S."/>
            <person name="Grossman A.R."/>
        </authorList>
    </citation>
    <scope>NUCLEOTIDE SEQUENCE [LARGE SCALE GENOMIC DNA]</scope>
    <source>
        <strain evidence="7">CC-503</strain>
    </source>
</reference>